<organism evidence="1 2">
    <name type="scientific">Oceanotoga teriensis</name>
    <dbReference type="NCBI Taxonomy" id="515440"/>
    <lineage>
        <taxon>Bacteria</taxon>
        <taxon>Thermotogati</taxon>
        <taxon>Thermotogota</taxon>
        <taxon>Thermotogae</taxon>
        <taxon>Petrotogales</taxon>
        <taxon>Petrotogaceae</taxon>
        <taxon>Oceanotoga</taxon>
    </lineage>
</organism>
<sequence>MNTYILLFNSNSPDEIYKEASKIASRFGEHNISSVVKYNDEKIISDKMINQMVDMYISLKKSNFDLIEKFKNKVKDDDFLLNQMKENLIRFNKHSYKYPEEWKIVFFDGEDFNHIDDYSYLNELKSRVFKDSLYIAMVDLP</sequence>
<gene>
    <name evidence="1" type="ORF">C7380_12719</name>
</gene>
<keyword evidence="2" id="KW-1185">Reference proteome</keyword>
<evidence type="ECO:0000313" key="2">
    <source>
        <dbReference type="Proteomes" id="UP000245921"/>
    </source>
</evidence>
<dbReference type="Proteomes" id="UP000245921">
    <property type="component" value="Unassembled WGS sequence"/>
</dbReference>
<dbReference type="EMBL" id="QGGI01000027">
    <property type="protein sequence ID" value="PWJ87014.1"/>
    <property type="molecule type" value="Genomic_DNA"/>
</dbReference>
<accession>A0AA45HHN9</accession>
<comment type="caution">
    <text evidence="1">The sequence shown here is derived from an EMBL/GenBank/DDBJ whole genome shotgun (WGS) entry which is preliminary data.</text>
</comment>
<dbReference type="AlphaFoldDB" id="A0AA45HHN9"/>
<name>A0AA45HHN9_9BACT</name>
<evidence type="ECO:0000313" key="1">
    <source>
        <dbReference type="EMBL" id="PWJ87014.1"/>
    </source>
</evidence>
<protein>
    <submittedName>
        <fullName evidence="1">Uncharacterized protein</fullName>
    </submittedName>
</protein>
<reference evidence="1 2" key="1">
    <citation type="submission" date="2018-05" db="EMBL/GenBank/DDBJ databases">
        <title>Genomic Encyclopedia of Type Strains, Phase IV (KMG-IV): sequencing the most valuable type-strain genomes for metagenomic binning, comparative biology and taxonomic classification.</title>
        <authorList>
            <person name="Goeker M."/>
        </authorList>
    </citation>
    <scope>NUCLEOTIDE SEQUENCE [LARGE SCALE GENOMIC DNA]</scope>
    <source>
        <strain evidence="1 2">DSM 24906</strain>
    </source>
</reference>
<dbReference type="RefSeq" id="WP_109606472.1">
    <property type="nucleotide sequence ID" value="NZ_JAMHJO010000006.1"/>
</dbReference>
<proteinExistence type="predicted"/>